<gene>
    <name evidence="1" type="ORF">QTN47_25540</name>
</gene>
<organism evidence="1 2">
    <name type="scientific">Danxiaibacter flavus</name>
    <dbReference type="NCBI Taxonomy" id="3049108"/>
    <lineage>
        <taxon>Bacteria</taxon>
        <taxon>Pseudomonadati</taxon>
        <taxon>Bacteroidota</taxon>
        <taxon>Chitinophagia</taxon>
        <taxon>Chitinophagales</taxon>
        <taxon>Chitinophagaceae</taxon>
        <taxon>Danxiaibacter</taxon>
    </lineage>
</organism>
<keyword evidence="2" id="KW-1185">Reference proteome</keyword>
<dbReference type="Proteomes" id="UP001560573">
    <property type="component" value="Unassembled WGS sequence"/>
</dbReference>
<dbReference type="RefSeq" id="WP_369332314.1">
    <property type="nucleotide sequence ID" value="NZ_JAULBC010000011.1"/>
</dbReference>
<proteinExistence type="predicted"/>
<evidence type="ECO:0000313" key="1">
    <source>
        <dbReference type="EMBL" id="MEX6690898.1"/>
    </source>
</evidence>
<comment type="caution">
    <text evidence="1">The sequence shown here is derived from an EMBL/GenBank/DDBJ whole genome shotgun (WGS) entry which is preliminary data.</text>
</comment>
<accession>A0ABV3ZM65</accession>
<evidence type="ECO:0000313" key="2">
    <source>
        <dbReference type="Proteomes" id="UP001560573"/>
    </source>
</evidence>
<reference evidence="1 2" key="1">
    <citation type="submission" date="2023-07" db="EMBL/GenBank/DDBJ databases">
        <authorList>
            <person name="Lian W.-H."/>
        </authorList>
    </citation>
    <scope>NUCLEOTIDE SEQUENCE [LARGE SCALE GENOMIC DNA]</scope>
    <source>
        <strain evidence="1 2">SYSU DXS3180</strain>
    </source>
</reference>
<protein>
    <submittedName>
        <fullName evidence="1">Uncharacterized protein</fullName>
    </submittedName>
</protein>
<dbReference type="EMBL" id="JAULBC010000011">
    <property type="protein sequence ID" value="MEX6690898.1"/>
    <property type="molecule type" value="Genomic_DNA"/>
</dbReference>
<sequence length="124" mass="14021">MDFKLTQPLQVGDKIELSGGYDYDPLFLKNPPDSKRSGTVIQFIKGQNESPAAVVKLDRRFSGEKITGDIVVLELRHVGQTWQEPTPVHIELCDFMPEDKPWKDRKQGEWVEAAATVTPVTLKK</sequence>
<name>A0ABV3ZM65_9BACT</name>